<sequence length="117" mass="13343">MSYLEQFMQQWKMYLKKHLSHCGLSYVETGSGDKFDIKANSLAYFRSLRTASTSIVGMDDSRDELAWAMLVKQLSALANKAEIGTSNLVAKLHIEETQIQITLNFSYDNEQHIVYVS</sequence>
<protein>
    <submittedName>
        <fullName evidence="1">Uncharacterized protein</fullName>
    </submittedName>
</protein>
<evidence type="ECO:0000313" key="2">
    <source>
        <dbReference type="Proteomes" id="UP001379949"/>
    </source>
</evidence>
<accession>A0ABU9G1N1</accession>
<proteinExistence type="predicted"/>
<dbReference type="EMBL" id="JBAKAR010000002">
    <property type="protein sequence ID" value="MEL0612370.1"/>
    <property type="molecule type" value="Genomic_DNA"/>
</dbReference>
<dbReference type="RefSeq" id="WP_341566406.1">
    <property type="nucleotide sequence ID" value="NZ_JBAKAR010000002.1"/>
</dbReference>
<dbReference type="Proteomes" id="UP001379949">
    <property type="component" value="Unassembled WGS sequence"/>
</dbReference>
<evidence type="ECO:0000313" key="1">
    <source>
        <dbReference type="EMBL" id="MEL0612370.1"/>
    </source>
</evidence>
<name>A0ABU9G1N1_9GAMM</name>
<comment type="caution">
    <text evidence="1">The sequence shown here is derived from an EMBL/GenBank/DDBJ whole genome shotgun (WGS) entry which is preliminary data.</text>
</comment>
<organism evidence="1 2">
    <name type="scientific">Marinomonas arenicola</name>
    <dbReference type="NCBI Taxonomy" id="569601"/>
    <lineage>
        <taxon>Bacteria</taxon>
        <taxon>Pseudomonadati</taxon>
        <taxon>Pseudomonadota</taxon>
        <taxon>Gammaproteobacteria</taxon>
        <taxon>Oceanospirillales</taxon>
        <taxon>Oceanospirillaceae</taxon>
        <taxon>Marinomonas</taxon>
    </lineage>
</organism>
<keyword evidence="2" id="KW-1185">Reference proteome</keyword>
<reference evidence="1 2" key="1">
    <citation type="submission" date="2024-02" db="EMBL/GenBank/DDBJ databases">
        <title>Bacteria isolated from the canopy kelp, Nereocystis luetkeana.</title>
        <authorList>
            <person name="Pfister C.A."/>
            <person name="Younker I.T."/>
            <person name="Light S.H."/>
        </authorList>
    </citation>
    <scope>NUCLEOTIDE SEQUENCE [LARGE SCALE GENOMIC DNA]</scope>
    <source>
        <strain evidence="1 2">TI.4.07</strain>
    </source>
</reference>
<gene>
    <name evidence="1" type="ORF">V6242_04375</name>
</gene>